<comment type="caution">
    <text evidence="1">The sequence shown here is derived from an EMBL/GenBank/DDBJ whole genome shotgun (WGS) entry which is preliminary data.</text>
</comment>
<keyword evidence="2" id="KW-1185">Reference proteome</keyword>
<gene>
    <name evidence="1" type="ORF">QN277_009532</name>
</gene>
<protein>
    <submittedName>
        <fullName evidence="1">Uncharacterized protein</fullName>
    </submittedName>
</protein>
<proteinExistence type="predicted"/>
<evidence type="ECO:0000313" key="1">
    <source>
        <dbReference type="EMBL" id="KAK4254105.1"/>
    </source>
</evidence>
<dbReference type="PANTHER" id="PTHR14873">
    <property type="entry name" value="OS06G0694100 PROTEIN"/>
    <property type="match status" value="1"/>
</dbReference>
<dbReference type="AlphaFoldDB" id="A0AAE1JMB8"/>
<dbReference type="PANTHER" id="PTHR14873:SF1">
    <property type="entry name" value="OS06G0694100 PROTEIN"/>
    <property type="match status" value="1"/>
</dbReference>
<dbReference type="Proteomes" id="UP001293593">
    <property type="component" value="Unassembled WGS sequence"/>
</dbReference>
<name>A0AAE1JMB8_9FABA</name>
<organism evidence="1 2">
    <name type="scientific">Acacia crassicarpa</name>
    <name type="common">northern wattle</name>
    <dbReference type="NCBI Taxonomy" id="499986"/>
    <lineage>
        <taxon>Eukaryota</taxon>
        <taxon>Viridiplantae</taxon>
        <taxon>Streptophyta</taxon>
        <taxon>Embryophyta</taxon>
        <taxon>Tracheophyta</taxon>
        <taxon>Spermatophyta</taxon>
        <taxon>Magnoliopsida</taxon>
        <taxon>eudicotyledons</taxon>
        <taxon>Gunneridae</taxon>
        <taxon>Pentapetalae</taxon>
        <taxon>rosids</taxon>
        <taxon>fabids</taxon>
        <taxon>Fabales</taxon>
        <taxon>Fabaceae</taxon>
        <taxon>Caesalpinioideae</taxon>
        <taxon>mimosoid clade</taxon>
        <taxon>Acacieae</taxon>
        <taxon>Acacia</taxon>
    </lineage>
</organism>
<reference evidence="1" key="1">
    <citation type="submission" date="2023-10" db="EMBL/GenBank/DDBJ databases">
        <title>Chromosome-level genome of the transformable northern wattle, Acacia crassicarpa.</title>
        <authorList>
            <person name="Massaro I."/>
            <person name="Sinha N.R."/>
            <person name="Poethig S."/>
            <person name="Leichty A.R."/>
        </authorList>
    </citation>
    <scope>NUCLEOTIDE SEQUENCE</scope>
    <source>
        <strain evidence="1">Acra3RX</strain>
        <tissue evidence="1">Leaf</tissue>
    </source>
</reference>
<accession>A0AAE1JMB8</accession>
<sequence length="116" mass="12815">MLRERERVREQEGAIITTTSRARCWTLSTASTLRGCSPGQGMISFTHLAKNVDTAELGGYADVILDACCQNIAPSDEIWCQVAESSVVLVIFVQRNNPRNPCVLVLLVNTIFAWES</sequence>
<evidence type="ECO:0000313" key="2">
    <source>
        <dbReference type="Proteomes" id="UP001293593"/>
    </source>
</evidence>
<dbReference type="EMBL" id="JAWXYG010000014">
    <property type="protein sequence ID" value="KAK4254105.1"/>
    <property type="molecule type" value="Genomic_DNA"/>
</dbReference>